<dbReference type="AlphaFoldDB" id="A0A9D9N1G9"/>
<evidence type="ECO:0000256" key="1">
    <source>
        <dbReference type="ARBA" id="ARBA00003618"/>
    </source>
</evidence>
<sequence length="568" mass="63110">MLEDINIKDFILIDNVSLEFGRGFNVLTGETGAGKSILIGALTFLLGGKSSADQIRTGCKEAVVSGTVLIPAVNKAALNWLEERGVVPEENRVLLRRILKDNGRSLAWINELAVTRNELDEFTSYLFDIHGQHEHQNLLKAASHGPYLDLYCGISSKVEEFSSLYYRLSEKKKQLDELQLSEREKKEKLEYLEFAVSEIEEAKLTEGEEEILEQEESKLVNFEKLYGVLEQVNTLLGDESGIISLLKKNKNLLETAVPLDSTLESFLSRSENSFYEVQDIYEGLRQYQESLSFEPGRLEQVQERLSLIFKLKKKYAGSSDLSVKGILAFRDSALEEMKDLTMTEENRQVLQEEIRELEKSIYKLGTFLHDKREEASGPFSEAVTAIINSLGMKNAVFSVSLSSRPGTETTRTCTPTGFDSVEFLISSNEGEPSKPLSKIASGGEISRVMLAIKSVLAGKDSVDTLVFDEIDTGIGGEVALEVGSHISSLSEFKQILCITHLASIAVRADNHIRIEKKTESGNTRTSAVTLGGEERVKEIARMLSGDAYDEAALVHSREMMEKYGKGAS</sequence>
<evidence type="ECO:0000256" key="8">
    <source>
        <dbReference type="ARBA" id="ARBA00033408"/>
    </source>
</evidence>
<evidence type="ECO:0000256" key="6">
    <source>
        <dbReference type="ARBA" id="ARBA00022840"/>
    </source>
</evidence>
<keyword evidence="4" id="KW-0547">Nucleotide-binding</keyword>
<dbReference type="NCBIfam" id="TIGR00634">
    <property type="entry name" value="recN"/>
    <property type="match status" value="1"/>
</dbReference>
<dbReference type="EMBL" id="JADIMM010000020">
    <property type="protein sequence ID" value="MBO8456844.1"/>
    <property type="molecule type" value="Genomic_DNA"/>
</dbReference>
<keyword evidence="5 9" id="KW-0227">DNA damage</keyword>
<dbReference type="PANTHER" id="PTHR11059:SF0">
    <property type="entry name" value="DNA REPAIR PROTEIN RECN"/>
    <property type="match status" value="1"/>
</dbReference>
<evidence type="ECO:0000256" key="5">
    <source>
        <dbReference type="ARBA" id="ARBA00022763"/>
    </source>
</evidence>
<dbReference type="SUPFAM" id="SSF52540">
    <property type="entry name" value="P-loop containing nucleoside triphosphate hydrolases"/>
    <property type="match status" value="1"/>
</dbReference>
<reference evidence="11" key="2">
    <citation type="journal article" date="2021" name="PeerJ">
        <title>Extensive microbial diversity within the chicken gut microbiome revealed by metagenomics and culture.</title>
        <authorList>
            <person name="Gilroy R."/>
            <person name="Ravi A."/>
            <person name="Getino M."/>
            <person name="Pursley I."/>
            <person name="Horton D.L."/>
            <person name="Alikhan N.F."/>
            <person name="Baker D."/>
            <person name="Gharbi K."/>
            <person name="Hall N."/>
            <person name="Watson M."/>
            <person name="Adriaenssens E.M."/>
            <person name="Foster-Nyarko E."/>
            <person name="Jarju S."/>
            <person name="Secka A."/>
            <person name="Antonio M."/>
            <person name="Oren A."/>
            <person name="Chaudhuri R.R."/>
            <person name="La Ragione R."/>
            <person name="Hildebrand F."/>
            <person name="Pallen M.J."/>
        </authorList>
    </citation>
    <scope>NUCLEOTIDE SEQUENCE</scope>
    <source>
        <strain evidence="11">10532</strain>
    </source>
</reference>
<dbReference type="InterPro" id="IPR027417">
    <property type="entry name" value="P-loop_NTPase"/>
</dbReference>
<dbReference type="GO" id="GO:0006310">
    <property type="term" value="P:DNA recombination"/>
    <property type="evidence" value="ECO:0007669"/>
    <property type="project" value="InterPro"/>
</dbReference>
<feature type="domain" description="RecF/RecN/SMC N-terminal" evidence="10">
    <location>
        <begin position="1"/>
        <end position="518"/>
    </location>
</feature>
<evidence type="ECO:0000256" key="7">
    <source>
        <dbReference type="ARBA" id="ARBA00023204"/>
    </source>
</evidence>
<evidence type="ECO:0000313" key="11">
    <source>
        <dbReference type="EMBL" id="MBO8456844.1"/>
    </source>
</evidence>
<dbReference type="PANTHER" id="PTHR11059">
    <property type="entry name" value="DNA REPAIR PROTEIN RECN"/>
    <property type="match status" value="1"/>
</dbReference>
<dbReference type="PIRSF" id="PIRSF003128">
    <property type="entry name" value="RecN"/>
    <property type="match status" value="1"/>
</dbReference>
<dbReference type="Gene3D" id="3.40.50.300">
    <property type="entry name" value="P-loop containing nucleotide triphosphate hydrolases"/>
    <property type="match status" value="2"/>
</dbReference>
<evidence type="ECO:0000259" key="10">
    <source>
        <dbReference type="Pfam" id="PF02463"/>
    </source>
</evidence>
<comment type="similarity">
    <text evidence="2 9">Belongs to the RecN family.</text>
</comment>
<dbReference type="GO" id="GO:0006281">
    <property type="term" value="P:DNA repair"/>
    <property type="evidence" value="ECO:0007669"/>
    <property type="project" value="UniProtKB-KW"/>
</dbReference>
<evidence type="ECO:0000313" key="12">
    <source>
        <dbReference type="Proteomes" id="UP000823638"/>
    </source>
</evidence>
<protein>
    <recommendedName>
        <fullName evidence="3 9">DNA repair protein RecN</fullName>
    </recommendedName>
    <alternativeName>
        <fullName evidence="8 9">Recombination protein N</fullName>
    </alternativeName>
</protein>
<dbReference type="Pfam" id="PF02463">
    <property type="entry name" value="SMC_N"/>
    <property type="match status" value="1"/>
</dbReference>
<reference evidence="11" key="1">
    <citation type="submission" date="2020-10" db="EMBL/GenBank/DDBJ databases">
        <authorList>
            <person name="Gilroy R."/>
        </authorList>
    </citation>
    <scope>NUCLEOTIDE SEQUENCE</scope>
    <source>
        <strain evidence="11">10532</strain>
    </source>
</reference>
<dbReference type="GO" id="GO:0005524">
    <property type="term" value="F:ATP binding"/>
    <property type="evidence" value="ECO:0007669"/>
    <property type="project" value="UniProtKB-KW"/>
</dbReference>
<evidence type="ECO:0000256" key="2">
    <source>
        <dbReference type="ARBA" id="ARBA00009441"/>
    </source>
</evidence>
<dbReference type="GO" id="GO:0043590">
    <property type="term" value="C:bacterial nucleoid"/>
    <property type="evidence" value="ECO:0007669"/>
    <property type="project" value="TreeGrafter"/>
</dbReference>
<dbReference type="FunFam" id="3.40.50.300:FF:000319">
    <property type="entry name" value="DNA repair protein RecN"/>
    <property type="match status" value="1"/>
</dbReference>
<comment type="function">
    <text evidence="1 9">May be involved in recombinational repair of damaged DNA.</text>
</comment>
<name>A0A9D9N1G9_9SPIR</name>
<evidence type="ECO:0000256" key="4">
    <source>
        <dbReference type="ARBA" id="ARBA00022741"/>
    </source>
</evidence>
<gene>
    <name evidence="11" type="primary">recN</name>
    <name evidence="11" type="ORF">IAA81_01290</name>
</gene>
<comment type="caution">
    <text evidence="11">The sequence shown here is derived from an EMBL/GenBank/DDBJ whole genome shotgun (WGS) entry which is preliminary data.</text>
</comment>
<keyword evidence="7 9" id="KW-0234">DNA repair</keyword>
<dbReference type="Proteomes" id="UP000823638">
    <property type="component" value="Unassembled WGS sequence"/>
</dbReference>
<dbReference type="CDD" id="cd03241">
    <property type="entry name" value="ABC_RecN"/>
    <property type="match status" value="2"/>
</dbReference>
<keyword evidence="6" id="KW-0067">ATP-binding</keyword>
<organism evidence="11 12">
    <name type="scientific">Candidatus Gallitreponema excrementavium</name>
    <dbReference type="NCBI Taxonomy" id="2840840"/>
    <lineage>
        <taxon>Bacteria</taxon>
        <taxon>Pseudomonadati</taxon>
        <taxon>Spirochaetota</taxon>
        <taxon>Spirochaetia</taxon>
        <taxon>Spirochaetales</taxon>
        <taxon>Candidatus Gallitreponema</taxon>
    </lineage>
</organism>
<evidence type="ECO:0000256" key="9">
    <source>
        <dbReference type="PIRNR" id="PIRNR003128"/>
    </source>
</evidence>
<dbReference type="GO" id="GO:0009432">
    <property type="term" value="P:SOS response"/>
    <property type="evidence" value="ECO:0007669"/>
    <property type="project" value="TreeGrafter"/>
</dbReference>
<proteinExistence type="inferred from homology"/>
<dbReference type="InterPro" id="IPR004604">
    <property type="entry name" value="DNA_recomb/repair_RecN"/>
</dbReference>
<dbReference type="InterPro" id="IPR003395">
    <property type="entry name" value="RecF/RecN/SMC_N"/>
</dbReference>
<evidence type="ECO:0000256" key="3">
    <source>
        <dbReference type="ARBA" id="ARBA00021315"/>
    </source>
</evidence>
<accession>A0A9D9N1G9</accession>